<accession>A0ABX9Q5V8</accession>
<comment type="caution">
    <text evidence="1">The sequence shown here is derived from an EMBL/GenBank/DDBJ whole genome shotgun (WGS) entry which is preliminary data.</text>
</comment>
<name>A0ABX9Q5V8_9BACT</name>
<sequence>LVTMEDPIPEDSISGMVENYTEALPKTVRVRTALLESRRWGGGGRTSWSPSTLDFGVTDYRPGEQGSCLAPVPGLPDACVPHPGRYGARHGPALSHPVR</sequence>
<proteinExistence type="predicted"/>
<keyword evidence="2" id="KW-1185">Reference proteome</keyword>
<evidence type="ECO:0000313" key="1">
    <source>
        <dbReference type="EMBL" id="RKH92339.1"/>
    </source>
</evidence>
<protein>
    <submittedName>
        <fullName evidence="1">Uncharacterized protein</fullName>
    </submittedName>
</protein>
<dbReference type="Proteomes" id="UP000278907">
    <property type="component" value="Unassembled WGS sequence"/>
</dbReference>
<feature type="non-terminal residue" evidence="1">
    <location>
        <position position="1"/>
    </location>
</feature>
<gene>
    <name evidence="1" type="ORF">D7Y13_37135</name>
</gene>
<dbReference type="EMBL" id="RAWI01000497">
    <property type="protein sequence ID" value="RKH92339.1"/>
    <property type="molecule type" value="Genomic_DNA"/>
</dbReference>
<evidence type="ECO:0000313" key="2">
    <source>
        <dbReference type="Proteomes" id="UP000278907"/>
    </source>
</evidence>
<organism evidence="1 2">
    <name type="scientific">Corallococcus praedator</name>
    <dbReference type="NCBI Taxonomy" id="2316724"/>
    <lineage>
        <taxon>Bacteria</taxon>
        <taxon>Pseudomonadati</taxon>
        <taxon>Myxococcota</taxon>
        <taxon>Myxococcia</taxon>
        <taxon>Myxococcales</taxon>
        <taxon>Cystobacterineae</taxon>
        <taxon>Myxococcaceae</taxon>
        <taxon>Corallococcus</taxon>
    </lineage>
</organism>
<reference evidence="1 2" key="1">
    <citation type="submission" date="2018-09" db="EMBL/GenBank/DDBJ databases">
        <authorList>
            <person name="Livingstone P.G."/>
            <person name="Whitworth D.E."/>
        </authorList>
    </citation>
    <scope>NUCLEOTIDE SEQUENCE [LARGE SCALE GENOMIC DNA]</scope>
    <source>
        <strain evidence="1 2">CA031B</strain>
    </source>
</reference>